<sequence length="120" mass="13748">MVKEREGERSDRLRRAARARCRRVIDTRYTSGSAGHPATWRGKRGRVGGRQWRYEPGWPCLASQQVWQDLCHPPKEYTSFSGCVIVSAQRLHIREQQSKTVRSSEPAGGVLLQAVLRCRE</sequence>
<organism evidence="1 2">
    <name type="scientific">Aldrovandia affinis</name>
    <dbReference type="NCBI Taxonomy" id="143900"/>
    <lineage>
        <taxon>Eukaryota</taxon>
        <taxon>Metazoa</taxon>
        <taxon>Chordata</taxon>
        <taxon>Craniata</taxon>
        <taxon>Vertebrata</taxon>
        <taxon>Euteleostomi</taxon>
        <taxon>Actinopterygii</taxon>
        <taxon>Neopterygii</taxon>
        <taxon>Teleostei</taxon>
        <taxon>Notacanthiformes</taxon>
        <taxon>Halosauridae</taxon>
        <taxon>Aldrovandia</taxon>
    </lineage>
</organism>
<dbReference type="AlphaFoldDB" id="A0AAD7RXX2"/>
<gene>
    <name evidence="1" type="ORF">AAFF_G00076930</name>
</gene>
<reference evidence="1" key="1">
    <citation type="journal article" date="2023" name="Science">
        <title>Genome structures resolve the early diversification of teleost fishes.</title>
        <authorList>
            <person name="Parey E."/>
            <person name="Louis A."/>
            <person name="Montfort J."/>
            <person name="Bouchez O."/>
            <person name="Roques C."/>
            <person name="Iampietro C."/>
            <person name="Lluch J."/>
            <person name="Castinel A."/>
            <person name="Donnadieu C."/>
            <person name="Desvignes T."/>
            <person name="Floi Bucao C."/>
            <person name="Jouanno E."/>
            <person name="Wen M."/>
            <person name="Mejri S."/>
            <person name="Dirks R."/>
            <person name="Jansen H."/>
            <person name="Henkel C."/>
            <person name="Chen W.J."/>
            <person name="Zahm M."/>
            <person name="Cabau C."/>
            <person name="Klopp C."/>
            <person name="Thompson A.W."/>
            <person name="Robinson-Rechavi M."/>
            <person name="Braasch I."/>
            <person name="Lecointre G."/>
            <person name="Bobe J."/>
            <person name="Postlethwait J.H."/>
            <person name="Berthelot C."/>
            <person name="Roest Crollius H."/>
            <person name="Guiguen Y."/>
        </authorList>
    </citation>
    <scope>NUCLEOTIDE SEQUENCE</scope>
    <source>
        <strain evidence="1">NC1722</strain>
    </source>
</reference>
<protein>
    <submittedName>
        <fullName evidence="1">Uncharacterized protein</fullName>
    </submittedName>
</protein>
<dbReference type="Proteomes" id="UP001221898">
    <property type="component" value="Unassembled WGS sequence"/>
</dbReference>
<evidence type="ECO:0000313" key="1">
    <source>
        <dbReference type="EMBL" id="KAJ8392329.1"/>
    </source>
</evidence>
<evidence type="ECO:0000313" key="2">
    <source>
        <dbReference type="Proteomes" id="UP001221898"/>
    </source>
</evidence>
<name>A0AAD7RXX2_9TELE</name>
<keyword evidence="2" id="KW-1185">Reference proteome</keyword>
<proteinExistence type="predicted"/>
<comment type="caution">
    <text evidence="1">The sequence shown here is derived from an EMBL/GenBank/DDBJ whole genome shotgun (WGS) entry which is preliminary data.</text>
</comment>
<accession>A0AAD7RXX2</accession>
<dbReference type="EMBL" id="JAINUG010000147">
    <property type="protein sequence ID" value="KAJ8392329.1"/>
    <property type="molecule type" value="Genomic_DNA"/>
</dbReference>